<dbReference type="Proteomes" id="UP001241472">
    <property type="component" value="Unassembled WGS sequence"/>
</dbReference>
<protein>
    <submittedName>
        <fullName evidence="2">Uncharacterized protein</fullName>
    </submittedName>
</protein>
<keyword evidence="1" id="KW-0732">Signal</keyword>
<feature type="chain" id="PRO_5045370374" evidence="1">
    <location>
        <begin position="25"/>
        <end position="273"/>
    </location>
</feature>
<evidence type="ECO:0000313" key="3">
    <source>
        <dbReference type="Proteomes" id="UP001241472"/>
    </source>
</evidence>
<feature type="signal peptide" evidence="1">
    <location>
        <begin position="1"/>
        <end position="24"/>
    </location>
</feature>
<proteinExistence type="predicted"/>
<organism evidence="2 3">
    <name type="scientific">Neorhizobium huautlense</name>
    <dbReference type="NCBI Taxonomy" id="67774"/>
    <lineage>
        <taxon>Bacteria</taxon>
        <taxon>Pseudomonadati</taxon>
        <taxon>Pseudomonadota</taxon>
        <taxon>Alphaproteobacteria</taxon>
        <taxon>Hyphomicrobiales</taxon>
        <taxon>Rhizobiaceae</taxon>
        <taxon>Rhizobium/Agrobacterium group</taxon>
        <taxon>Neorhizobium</taxon>
    </lineage>
</organism>
<evidence type="ECO:0000256" key="1">
    <source>
        <dbReference type="SAM" id="SignalP"/>
    </source>
</evidence>
<dbReference type="RefSeq" id="WP_306835953.1">
    <property type="nucleotide sequence ID" value="NZ_JAUSRF010000009.1"/>
</dbReference>
<accession>A0ABT9PWJ0</accession>
<comment type="caution">
    <text evidence="2">The sequence shown here is derived from an EMBL/GenBank/DDBJ whole genome shotgun (WGS) entry which is preliminary data.</text>
</comment>
<reference evidence="2 3" key="1">
    <citation type="submission" date="2023-07" db="EMBL/GenBank/DDBJ databases">
        <title>Sorghum-associated microbial communities from plants grown in Nebraska, USA.</title>
        <authorList>
            <person name="Schachtman D."/>
        </authorList>
    </citation>
    <scope>NUCLEOTIDE SEQUENCE [LARGE SCALE GENOMIC DNA]</scope>
    <source>
        <strain evidence="2 3">DS1307</strain>
    </source>
</reference>
<gene>
    <name evidence="2" type="ORF">J2T09_003016</name>
</gene>
<sequence length="273" mass="29714">MSAIALRATIALAGSLAAMPFAHGAENACGSRVVEIVRKAYPGAKALPENMFEMDGKTLTVPEADSGDDPQAVLCRTWPARPGLMLVGVPLMGKPPEEGMHEGDLDILVLDSASLDVKHRHRLDGMMDDDAIFIEELAFDTAFYQLAPGNVAFGLRRMMRGSSGPNPYNNAGLWLFAIEGQQLKPVLENLVVAKFGGEWDTNCNGEFEDLNRTLTMVPAKSPMADIVVSDTLIHRLTEKTAEDCRKTEKATTAKHRLRFKDGAYVVPQALQGF</sequence>
<keyword evidence="3" id="KW-1185">Reference proteome</keyword>
<name>A0ABT9PWJ0_9HYPH</name>
<dbReference type="EMBL" id="JAUSRF010000009">
    <property type="protein sequence ID" value="MDP9838249.1"/>
    <property type="molecule type" value="Genomic_DNA"/>
</dbReference>
<evidence type="ECO:0000313" key="2">
    <source>
        <dbReference type="EMBL" id="MDP9838249.1"/>
    </source>
</evidence>